<protein>
    <recommendedName>
        <fullName evidence="11">tRNA dimethylallyltransferase</fullName>
        <ecNumber evidence="11">2.5.1.75</ecNumber>
    </recommendedName>
    <alternativeName>
        <fullName evidence="11">Dimethylallyl diphosphate:tRNA dimethylallyltransferase</fullName>
        <shortName evidence="11">DMAPP:tRNA dimethylallyltransferase</shortName>
        <shortName evidence="11">DMATase</shortName>
    </alternativeName>
    <alternativeName>
        <fullName evidence="11">Isopentenyl-diphosphate:tRNA isopentenyltransferase</fullName>
        <shortName evidence="11">IPP transferase</shortName>
        <shortName evidence="11">IPPT</shortName>
        <shortName evidence="11">IPTase</shortName>
    </alternativeName>
</protein>
<evidence type="ECO:0000256" key="1">
    <source>
        <dbReference type="ARBA" id="ARBA00001946"/>
    </source>
</evidence>
<dbReference type="EMBL" id="CP007770">
    <property type="protein sequence ID" value="AJC88330.1"/>
    <property type="molecule type" value="Genomic_DNA"/>
</dbReference>
<comment type="similarity">
    <text evidence="3 11 14">Belongs to the IPP transferase family.</text>
</comment>
<dbReference type="KEGG" id="cis:CINS_1374"/>
<evidence type="ECO:0000256" key="6">
    <source>
        <dbReference type="ARBA" id="ARBA00022694"/>
    </source>
</evidence>
<dbReference type="InterPro" id="IPR027417">
    <property type="entry name" value="P-loop_NTPase"/>
</dbReference>
<organism evidence="15 16">
    <name type="scientific">Campylobacter insulaenigrae NCTC 12927</name>
    <dbReference type="NCBI Taxonomy" id="1031564"/>
    <lineage>
        <taxon>Bacteria</taxon>
        <taxon>Pseudomonadati</taxon>
        <taxon>Campylobacterota</taxon>
        <taxon>Epsilonproteobacteria</taxon>
        <taxon>Campylobacterales</taxon>
        <taxon>Campylobacteraceae</taxon>
        <taxon>Campylobacter</taxon>
    </lineage>
</organism>
<dbReference type="GO" id="GO:0006400">
    <property type="term" value="P:tRNA modification"/>
    <property type="evidence" value="ECO:0007669"/>
    <property type="project" value="TreeGrafter"/>
</dbReference>
<dbReference type="AlphaFoldDB" id="A0A0A8H3T3"/>
<dbReference type="RefSeq" id="WP_039651008.1">
    <property type="nucleotide sequence ID" value="NZ_CP007770.1"/>
</dbReference>
<name>A0A0A8H3T3_9BACT</name>
<evidence type="ECO:0000256" key="12">
    <source>
        <dbReference type="RuleBase" id="RU003783"/>
    </source>
</evidence>
<dbReference type="PANTHER" id="PTHR11088">
    <property type="entry name" value="TRNA DIMETHYLALLYLTRANSFERASE"/>
    <property type="match status" value="1"/>
</dbReference>
<comment type="subunit">
    <text evidence="4 11">Monomer.</text>
</comment>
<evidence type="ECO:0000256" key="7">
    <source>
        <dbReference type="ARBA" id="ARBA00022741"/>
    </source>
</evidence>
<dbReference type="Proteomes" id="UP000031163">
    <property type="component" value="Chromosome"/>
</dbReference>
<dbReference type="HAMAP" id="MF_00185">
    <property type="entry name" value="IPP_trans"/>
    <property type="match status" value="1"/>
</dbReference>
<comment type="catalytic activity">
    <reaction evidence="10 11 12">
        <text>adenosine(37) in tRNA + dimethylallyl diphosphate = N(6)-dimethylallyladenosine(37) in tRNA + diphosphate</text>
        <dbReference type="Rhea" id="RHEA:26482"/>
        <dbReference type="Rhea" id="RHEA-COMP:10162"/>
        <dbReference type="Rhea" id="RHEA-COMP:10375"/>
        <dbReference type="ChEBI" id="CHEBI:33019"/>
        <dbReference type="ChEBI" id="CHEBI:57623"/>
        <dbReference type="ChEBI" id="CHEBI:74411"/>
        <dbReference type="ChEBI" id="CHEBI:74415"/>
        <dbReference type="EC" id="2.5.1.75"/>
    </reaction>
</comment>
<dbReference type="GeneID" id="74432155"/>
<evidence type="ECO:0000256" key="4">
    <source>
        <dbReference type="ARBA" id="ARBA00011245"/>
    </source>
</evidence>
<proteinExistence type="inferred from homology"/>
<dbReference type="STRING" id="1031564.CINS_1374"/>
<keyword evidence="9 11" id="KW-0460">Magnesium</keyword>
<keyword evidence="7 11" id="KW-0547">Nucleotide-binding</keyword>
<evidence type="ECO:0000256" key="9">
    <source>
        <dbReference type="ARBA" id="ARBA00022842"/>
    </source>
</evidence>
<dbReference type="SUPFAM" id="SSF52540">
    <property type="entry name" value="P-loop containing nucleoside triphosphate hydrolases"/>
    <property type="match status" value="1"/>
</dbReference>
<dbReference type="Pfam" id="PF01715">
    <property type="entry name" value="IPPT"/>
    <property type="match status" value="1"/>
</dbReference>
<evidence type="ECO:0000313" key="15">
    <source>
        <dbReference type="EMBL" id="AJC88330.1"/>
    </source>
</evidence>
<dbReference type="Gene3D" id="3.40.50.300">
    <property type="entry name" value="P-loop containing nucleotide triphosphate hydrolases"/>
    <property type="match status" value="1"/>
</dbReference>
<keyword evidence="5 11" id="KW-0808">Transferase</keyword>
<feature type="binding site" evidence="11">
    <location>
        <begin position="11"/>
        <end position="16"/>
    </location>
    <ligand>
        <name>substrate</name>
    </ligand>
</feature>
<evidence type="ECO:0000256" key="11">
    <source>
        <dbReference type="HAMAP-Rule" id="MF_00185"/>
    </source>
</evidence>
<dbReference type="PANTHER" id="PTHR11088:SF60">
    <property type="entry name" value="TRNA DIMETHYLALLYLTRANSFERASE"/>
    <property type="match status" value="1"/>
</dbReference>
<gene>
    <name evidence="11 15" type="primary">miaA</name>
    <name evidence="15" type="ORF">CINS_1374</name>
</gene>
<evidence type="ECO:0000256" key="2">
    <source>
        <dbReference type="ARBA" id="ARBA00003213"/>
    </source>
</evidence>
<dbReference type="HOGENOM" id="CLU_032616_0_1_7"/>
<feature type="region of interest" description="Interaction with substrate tRNA" evidence="11">
    <location>
        <begin position="34"/>
        <end position="37"/>
    </location>
</feature>
<sequence>MFFEFALIGTTASGKTDLANTLAKEFDACILSLDSLCVYKQINIASAKTDEKIINQLKYFGVNLINIDEHFNTALFFEEYKKAKQYAMQNNKILIITGGTSFYLKALMDGLSDNFKESQSLLNNNEIYTLMQQIDKYSTIEKNDTYRLKKWLGIYEQTKKIPSEVLKETRKDPLIKNLEIYDITWDKKTLEKRIIQRTQNMLKEGLIDEAKTLFQKFDKNLKALNCIGLKECKDFLDNKITLEKLEELIVIHTRQLAKRQRTFNKKFHKTDILFKDAYRVLREKLLNFSH</sequence>
<evidence type="ECO:0000256" key="13">
    <source>
        <dbReference type="RuleBase" id="RU003784"/>
    </source>
</evidence>
<dbReference type="GO" id="GO:0005524">
    <property type="term" value="F:ATP binding"/>
    <property type="evidence" value="ECO:0007669"/>
    <property type="project" value="UniProtKB-UniRule"/>
</dbReference>
<comment type="caution">
    <text evidence="11">Lacks conserved residue(s) required for the propagation of feature annotation.</text>
</comment>
<evidence type="ECO:0000256" key="14">
    <source>
        <dbReference type="RuleBase" id="RU003785"/>
    </source>
</evidence>
<comment type="cofactor">
    <cofactor evidence="1 11">
        <name>Mg(2+)</name>
        <dbReference type="ChEBI" id="CHEBI:18420"/>
    </cofactor>
</comment>
<accession>A0A0A8H3T3</accession>
<keyword evidence="8 11" id="KW-0067">ATP-binding</keyword>
<reference evidence="15 16" key="1">
    <citation type="journal article" date="2014" name="Genome Biol. Evol.">
        <title>Comparative Genomics of the Campylobacter lari Group.</title>
        <authorList>
            <person name="Miller W.G."/>
            <person name="Yee E."/>
            <person name="Chapman M.H."/>
            <person name="Smith T.P."/>
            <person name="Bono J.L."/>
            <person name="Huynh S."/>
            <person name="Parker C.T."/>
            <person name="Vandamme P."/>
            <person name="Luong K."/>
            <person name="Korlach J."/>
        </authorList>
    </citation>
    <scope>NUCLEOTIDE SEQUENCE [LARGE SCALE GENOMIC DNA]</scope>
    <source>
        <strain evidence="15 16">NCTC 12927</strain>
    </source>
</reference>
<evidence type="ECO:0000256" key="10">
    <source>
        <dbReference type="ARBA" id="ARBA00049563"/>
    </source>
</evidence>
<feature type="site" description="Interaction with substrate tRNA" evidence="11">
    <location>
        <position position="100"/>
    </location>
</feature>
<dbReference type="Gene3D" id="1.10.287.890">
    <property type="entry name" value="Crystal structure of tRNA isopentenylpyrophosphate transferase (bh2366) domain"/>
    <property type="match status" value="1"/>
</dbReference>
<evidence type="ECO:0000313" key="16">
    <source>
        <dbReference type="Proteomes" id="UP000031163"/>
    </source>
</evidence>
<evidence type="ECO:0000256" key="5">
    <source>
        <dbReference type="ARBA" id="ARBA00022679"/>
    </source>
</evidence>
<keyword evidence="6 11" id="KW-0819">tRNA processing</keyword>
<dbReference type="GO" id="GO:0052381">
    <property type="term" value="F:tRNA dimethylallyltransferase activity"/>
    <property type="evidence" value="ECO:0007669"/>
    <property type="project" value="UniProtKB-UniRule"/>
</dbReference>
<dbReference type="InterPro" id="IPR039657">
    <property type="entry name" value="Dimethylallyltransferase"/>
</dbReference>
<dbReference type="InterPro" id="IPR018022">
    <property type="entry name" value="IPT"/>
</dbReference>
<dbReference type="EC" id="2.5.1.75" evidence="11"/>
<evidence type="ECO:0000256" key="8">
    <source>
        <dbReference type="ARBA" id="ARBA00022840"/>
    </source>
</evidence>
<evidence type="ECO:0000256" key="3">
    <source>
        <dbReference type="ARBA" id="ARBA00005842"/>
    </source>
</evidence>
<comment type="function">
    <text evidence="2 11 13">Catalyzes the transfer of a dimethylallyl group onto the adenine at position 37 in tRNAs that read codons beginning with uridine, leading to the formation of N6-(dimethylallyl)adenosine (i(6)A).</text>
</comment>
<dbReference type="NCBIfam" id="TIGR00174">
    <property type="entry name" value="miaA"/>
    <property type="match status" value="1"/>
</dbReference>
<feature type="binding site" evidence="11">
    <location>
        <begin position="9"/>
        <end position="16"/>
    </location>
    <ligand>
        <name>ATP</name>
        <dbReference type="ChEBI" id="CHEBI:30616"/>
    </ligand>
</feature>